<dbReference type="InterPro" id="IPR004113">
    <property type="entry name" value="FAD-bd_oxidored_4_C"/>
</dbReference>
<dbReference type="InterPro" id="IPR036318">
    <property type="entry name" value="FAD-bd_PCMH-like_sf"/>
</dbReference>
<keyword evidence="4" id="KW-0285">Flavoprotein</keyword>
<keyword evidence="17" id="KW-1185">Reference proteome</keyword>
<comment type="function">
    <text evidence="12">Involved in D-lactate, but not L-lactate catabolic process.</text>
</comment>
<evidence type="ECO:0000256" key="12">
    <source>
        <dbReference type="ARBA" id="ARBA00053432"/>
    </source>
</evidence>
<keyword evidence="6" id="KW-0809">Transit peptide</keyword>
<keyword evidence="7" id="KW-0007">Acetylation</keyword>
<dbReference type="Proteomes" id="UP001152795">
    <property type="component" value="Unassembled WGS sequence"/>
</dbReference>
<evidence type="ECO:0000313" key="17">
    <source>
        <dbReference type="Proteomes" id="UP001152795"/>
    </source>
</evidence>
<comment type="similarity">
    <text evidence="3">Belongs to the FAD-binding oxidoreductase/transferase type 4 family.</text>
</comment>
<evidence type="ECO:0000256" key="6">
    <source>
        <dbReference type="ARBA" id="ARBA00022946"/>
    </source>
</evidence>
<evidence type="ECO:0000256" key="14">
    <source>
        <dbReference type="ARBA" id="ARBA00072812"/>
    </source>
</evidence>
<comment type="subunit">
    <text evidence="13">Interacts with CSRP3.</text>
</comment>
<evidence type="ECO:0000313" key="16">
    <source>
        <dbReference type="EMBL" id="CAB4011908.1"/>
    </source>
</evidence>
<comment type="subcellular location">
    <subcellularLocation>
        <location evidence="2">Mitochondrion</location>
    </subcellularLocation>
</comment>
<dbReference type="FunFam" id="3.30.70.2740:FF:000001">
    <property type="entry name" value="D-lactate dehydrogenase mitochondrial"/>
    <property type="match status" value="1"/>
</dbReference>
<name>A0A7D9ELQ1_PARCT</name>
<keyword evidence="9" id="KW-0496">Mitochondrion</keyword>
<evidence type="ECO:0000256" key="1">
    <source>
        <dbReference type="ARBA" id="ARBA00001974"/>
    </source>
</evidence>
<dbReference type="Gene3D" id="3.30.465.10">
    <property type="match status" value="1"/>
</dbReference>
<dbReference type="Pfam" id="PF01565">
    <property type="entry name" value="FAD_binding_4"/>
    <property type="match status" value="1"/>
</dbReference>
<keyword evidence="8" id="KW-0560">Oxidoreductase</keyword>
<evidence type="ECO:0000256" key="10">
    <source>
        <dbReference type="ARBA" id="ARBA00038897"/>
    </source>
</evidence>
<evidence type="ECO:0000256" key="5">
    <source>
        <dbReference type="ARBA" id="ARBA00022827"/>
    </source>
</evidence>
<comment type="caution">
    <text evidence="16">The sequence shown here is derived from an EMBL/GenBank/DDBJ whole genome shotgun (WGS) entry which is preliminary data.</text>
</comment>
<dbReference type="PROSITE" id="PS51387">
    <property type="entry name" value="FAD_PCMH"/>
    <property type="match status" value="1"/>
</dbReference>
<comment type="cofactor">
    <cofactor evidence="1">
        <name>FAD</name>
        <dbReference type="ChEBI" id="CHEBI:57692"/>
    </cofactor>
</comment>
<feature type="domain" description="FAD-binding PCMH-type" evidence="15">
    <location>
        <begin position="38"/>
        <end position="218"/>
    </location>
</feature>
<evidence type="ECO:0000256" key="8">
    <source>
        <dbReference type="ARBA" id="ARBA00023002"/>
    </source>
</evidence>
<dbReference type="EC" id="1.1.2.4" evidence="10"/>
<dbReference type="PANTHER" id="PTHR11748:SF111">
    <property type="entry name" value="D-LACTATE DEHYDROGENASE, MITOCHONDRIAL-RELATED"/>
    <property type="match status" value="1"/>
</dbReference>
<dbReference type="InterPro" id="IPR016169">
    <property type="entry name" value="FAD-bd_PCMH_sub2"/>
</dbReference>
<dbReference type="GO" id="GO:0005739">
    <property type="term" value="C:mitochondrion"/>
    <property type="evidence" value="ECO:0007669"/>
    <property type="project" value="UniProtKB-SubCell"/>
</dbReference>
<dbReference type="FunFam" id="3.30.43.10:FF:000010">
    <property type="entry name" value="probable D-lactate dehydrogenase, mitochondrial"/>
    <property type="match status" value="1"/>
</dbReference>
<evidence type="ECO:0000256" key="4">
    <source>
        <dbReference type="ARBA" id="ARBA00022630"/>
    </source>
</evidence>
<gene>
    <name evidence="16" type="ORF">PACLA_8A041211</name>
</gene>
<organism evidence="16 17">
    <name type="scientific">Paramuricea clavata</name>
    <name type="common">Red gorgonian</name>
    <name type="synonym">Violescent sea-whip</name>
    <dbReference type="NCBI Taxonomy" id="317549"/>
    <lineage>
        <taxon>Eukaryota</taxon>
        <taxon>Metazoa</taxon>
        <taxon>Cnidaria</taxon>
        <taxon>Anthozoa</taxon>
        <taxon>Octocorallia</taxon>
        <taxon>Malacalcyonacea</taxon>
        <taxon>Plexauridae</taxon>
        <taxon>Paramuricea</taxon>
    </lineage>
</organism>
<dbReference type="AlphaFoldDB" id="A0A7D9ELQ1"/>
<dbReference type="GO" id="GO:0008720">
    <property type="term" value="F:D-lactate dehydrogenase (NAD+) activity"/>
    <property type="evidence" value="ECO:0007669"/>
    <property type="project" value="TreeGrafter"/>
</dbReference>
<evidence type="ECO:0000256" key="13">
    <source>
        <dbReference type="ARBA" id="ARBA00063083"/>
    </source>
</evidence>
<protein>
    <recommendedName>
        <fullName evidence="14">Probable D-lactate dehydrogenase, mitochondrial</fullName>
        <ecNumber evidence="10">1.1.2.4</ecNumber>
    </recommendedName>
</protein>
<evidence type="ECO:0000256" key="9">
    <source>
        <dbReference type="ARBA" id="ARBA00023128"/>
    </source>
</evidence>
<dbReference type="Gene3D" id="3.30.70.2740">
    <property type="match status" value="1"/>
</dbReference>
<evidence type="ECO:0000256" key="11">
    <source>
        <dbReference type="ARBA" id="ARBA00051477"/>
    </source>
</evidence>
<dbReference type="OrthoDB" id="5332616at2759"/>
<sequence>MLQVGGIINELTSIVGPKNISSAQAVRDQHGKDESYHSIRSPDLVVWPGNTEQVSNVAKLCNQHKIVMIPFGTGTGVEGGVAALEGGVCIDLSRMDEVVSVNHADMDVTVEPGVTRNFLNTYLRDSGLWFPIDPGPDPSLCGMAATSASGTNAVRYGTMKNNVLNLEVVLADGSIVHTAGEGRRSRKSSAGYNLTNLFVGSEGTLGIITKATLKVYGIPESALSAVCCFDNIQSAVDSVVEVMSYGIPIARIELLDEVTMDSFNKYSKELNYKVAPTLFLEFHGGKNEVEGQAKATGEIVQSNGGSDFVWSTKAEERNKLWQARHDALYAALNLRPGCKGLVTDVCVPISNLPEIITKTKEDIGNLSLIAPLVGHVGDGNFHLLVLFDPNDAEEKARAKDLTERVARHALALDGTCTGEHGIGMGKMDLLKDEIGSPGIEVMKNIKKTLDPHNIMNPGKILYL</sequence>
<dbReference type="GO" id="GO:0071949">
    <property type="term" value="F:FAD binding"/>
    <property type="evidence" value="ECO:0007669"/>
    <property type="project" value="InterPro"/>
</dbReference>
<dbReference type="SUPFAM" id="SSF55103">
    <property type="entry name" value="FAD-linked oxidases, C-terminal domain"/>
    <property type="match status" value="1"/>
</dbReference>
<keyword evidence="5" id="KW-0274">FAD</keyword>
<dbReference type="GO" id="GO:1903457">
    <property type="term" value="P:lactate catabolic process"/>
    <property type="evidence" value="ECO:0007669"/>
    <property type="project" value="TreeGrafter"/>
</dbReference>
<reference evidence="16" key="1">
    <citation type="submission" date="2020-04" db="EMBL/GenBank/DDBJ databases">
        <authorList>
            <person name="Alioto T."/>
            <person name="Alioto T."/>
            <person name="Gomez Garrido J."/>
        </authorList>
    </citation>
    <scope>NUCLEOTIDE SEQUENCE</scope>
    <source>
        <strain evidence="16">A484AB</strain>
    </source>
</reference>
<dbReference type="SUPFAM" id="SSF56176">
    <property type="entry name" value="FAD-binding/transporter-associated domain-like"/>
    <property type="match status" value="1"/>
</dbReference>
<evidence type="ECO:0000256" key="2">
    <source>
        <dbReference type="ARBA" id="ARBA00004173"/>
    </source>
</evidence>
<dbReference type="InterPro" id="IPR016171">
    <property type="entry name" value="Vanillyl_alc_oxidase_C-sub2"/>
</dbReference>
<dbReference type="GO" id="GO:0004458">
    <property type="term" value="F:D-lactate dehydrogenase (cytochrome) activity"/>
    <property type="evidence" value="ECO:0007669"/>
    <property type="project" value="UniProtKB-EC"/>
</dbReference>
<dbReference type="InterPro" id="IPR016164">
    <property type="entry name" value="FAD-linked_Oxase-like_C"/>
</dbReference>
<dbReference type="Gene3D" id="1.10.45.10">
    <property type="entry name" value="Vanillyl-alcohol Oxidase, Chain A, domain 4"/>
    <property type="match status" value="1"/>
</dbReference>
<comment type="catalytic activity">
    <reaction evidence="11">
        <text>(R)-lactate + 2 Fe(III)-[cytochrome c] = 2 Fe(II)-[cytochrome c] + pyruvate + 2 H(+)</text>
        <dbReference type="Rhea" id="RHEA:13521"/>
        <dbReference type="Rhea" id="RHEA-COMP:10350"/>
        <dbReference type="Rhea" id="RHEA-COMP:14399"/>
        <dbReference type="ChEBI" id="CHEBI:15361"/>
        <dbReference type="ChEBI" id="CHEBI:15378"/>
        <dbReference type="ChEBI" id="CHEBI:16004"/>
        <dbReference type="ChEBI" id="CHEBI:29033"/>
        <dbReference type="ChEBI" id="CHEBI:29034"/>
        <dbReference type="EC" id="1.1.2.4"/>
    </reaction>
    <physiologicalReaction direction="left-to-right" evidence="11">
        <dbReference type="Rhea" id="RHEA:13522"/>
    </physiologicalReaction>
</comment>
<evidence type="ECO:0000256" key="7">
    <source>
        <dbReference type="ARBA" id="ARBA00022990"/>
    </source>
</evidence>
<evidence type="ECO:0000256" key="3">
    <source>
        <dbReference type="ARBA" id="ARBA00008000"/>
    </source>
</evidence>
<dbReference type="InterPro" id="IPR006094">
    <property type="entry name" value="Oxid_FAD_bind_N"/>
</dbReference>
<dbReference type="PANTHER" id="PTHR11748">
    <property type="entry name" value="D-LACTATE DEHYDROGENASE"/>
    <property type="match status" value="1"/>
</dbReference>
<proteinExistence type="inferred from homology"/>
<accession>A0A7D9ELQ1</accession>
<dbReference type="EMBL" id="CACRXK020007309">
    <property type="protein sequence ID" value="CAB4011908.1"/>
    <property type="molecule type" value="Genomic_DNA"/>
</dbReference>
<dbReference type="FunFam" id="3.30.465.10:FF:000030">
    <property type="entry name" value="probable D-lactate dehydrogenase, mitochondrial"/>
    <property type="match status" value="1"/>
</dbReference>
<dbReference type="InterPro" id="IPR016166">
    <property type="entry name" value="FAD-bd_PCMH"/>
</dbReference>
<dbReference type="FunFam" id="1.10.45.10:FF:000001">
    <property type="entry name" value="D-lactate dehydrogenase mitochondrial"/>
    <property type="match status" value="1"/>
</dbReference>
<dbReference type="Pfam" id="PF02913">
    <property type="entry name" value="FAD-oxidase_C"/>
    <property type="match status" value="1"/>
</dbReference>
<evidence type="ECO:0000259" key="15">
    <source>
        <dbReference type="PROSITE" id="PS51387"/>
    </source>
</evidence>